<feature type="domain" description="ABC transporter" evidence="6">
    <location>
        <begin position="474"/>
        <end position="708"/>
    </location>
</feature>
<dbReference type="GO" id="GO:0016887">
    <property type="term" value="F:ATP hydrolysis activity"/>
    <property type="evidence" value="ECO:0007669"/>
    <property type="project" value="InterPro"/>
</dbReference>
<reference evidence="7 8" key="1">
    <citation type="submission" date="2024-04" db="EMBL/GenBank/DDBJ databases">
        <authorList>
            <consortium name="Genoscope - CEA"/>
            <person name="William W."/>
        </authorList>
    </citation>
    <scope>NUCLEOTIDE SEQUENCE [LARGE SCALE GENOMIC DNA]</scope>
</reference>
<accession>A0AAV2HL46</accession>
<keyword evidence="4 5" id="KW-0472">Membrane</keyword>
<feature type="transmembrane region" description="Helical" evidence="5">
    <location>
        <begin position="243"/>
        <end position="268"/>
    </location>
</feature>
<dbReference type="PROSITE" id="PS00211">
    <property type="entry name" value="ABC_TRANSPORTER_1"/>
    <property type="match status" value="1"/>
</dbReference>
<dbReference type="PANTHER" id="PTHR19229">
    <property type="entry name" value="ATP-BINDING CASSETTE TRANSPORTER SUBFAMILY A ABCA"/>
    <property type="match status" value="1"/>
</dbReference>
<dbReference type="Gene3D" id="3.40.50.300">
    <property type="entry name" value="P-loop containing nucleotide triphosphate hydrolases"/>
    <property type="match status" value="1"/>
</dbReference>
<dbReference type="PROSITE" id="PS50893">
    <property type="entry name" value="ABC_TRANSPORTER_2"/>
    <property type="match status" value="1"/>
</dbReference>
<dbReference type="InterPro" id="IPR027417">
    <property type="entry name" value="P-loop_NTPase"/>
</dbReference>
<dbReference type="InterPro" id="IPR026082">
    <property type="entry name" value="ABCA"/>
</dbReference>
<evidence type="ECO:0000256" key="2">
    <source>
        <dbReference type="ARBA" id="ARBA00022692"/>
    </source>
</evidence>
<dbReference type="Pfam" id="PF12698">
    <property type="entry name" value="ABC2_membrane_3"/>
    <property type="match status" value="1"/>
</dbReference>
<dbReference type="GO" id="GO:0005319">
    <property type="term" value="F:lipid transporter activity"/>
    <property type="evidence" value="ECO:0007669"/>
    <property type="project" value="TreeGrafter"/>
</dbReference>
<dbReference type="InterPro" id="IPR013525">
    <property type="entry name" value="ABC2_TM"/>
</dbReference>
<dbReference type="Proteomes" id="UP001497497">
    <property type="component" value="Unassembled WGS sequence"/>
</dbReference>
<keyword evidence="2 5" id="KW-0812">Transmembrane</keyword>
<keyword evidence="3 5" id="KW-1133">Transmembrane helix</keyword>
<evidence type="ECO:0000259" key="6">
    <source>
        <dbReference type="PROSITE" id="PS50893"/>
    </source>
</evidence>
<organism evidence="7 8">
    <name type="scientific">Lymnaea stagnalis</name>
    <name type="common">Great pond snail</name>
    <name type="synonym">Helix stagnalis</name>
    <dbReference type="NCBI Taxonomy" id="6523"/>
    <lineage>
        <taxon>Eukaryota</taxon>
        <taxon>Metazoa</taxon>
        <taxon>Spiralia</taxon>
        <taxon>Lophotrochozoa</taxon>
        <taxon>Mollusca</taxon>
        <taxon>Gastropoda</taxon>
        <taxon>Heterobranchia</taxon>
        <taxon>Euthyneura</taxon>
        <taxon>Panpulmonata</taxon>
        <taxon>Hygrophila</taxon>
        <taxon>Lymnaeoidea</taxon>
        <taxon>Lymnaeidae</taxon>
        <taxon>Lymnaea</taxon>
    </lineage>
</organism>
<sequence>MNKYTKNARAPLFFQQTKAILIKRATLFRRSIISSLIMLLLPSAMTILGIKVDMLAGELKASDPMGFSLDRFTDLIVPIFISPTGSQKMKDAYKSQFSSSPGVTFRESDVTDPEQISQYLLKLGDEITKVKYDDKVIVGVVINASSYTDMFHQTAVHGIGISMELLMNAYCQSQLGPDYSIQIGVFHEMSENTKMVFDMQIFTMLCLGFSMAVVPAMYIYGLISERATGAKHLQALSGVNPFAYWLGCFAFDALLLTINAVTIIIAFTYNPGVYISHGRWMLTSLVMMTFVMTTFPHLYAIQVIFKNAANGVLTILSFNVFIGMIAGLILFVVRGFVQDNIYLSVAHWVFIFMSPNYTLMACLLSFTVLSQGDAKESSVLTQLKESVNGESLLHQLMAFGAVFLGSWIVIALTEYRVDRMLWYGLCMNVICKSNTSNSVSHVEKGQMQEDDDVQRERERIRATPIEDLCRDNSIVFKNLQKRFRVRCHCFVAVHSSSLALPEHECLGLLGQNGAGKSTTFKMLTGDHMVSGGDAFVKGYSIKYNMKKIHAMMGYCPQHDALHDALTGTETLYLYGRLRGVPEESLKPVTDAIIDFVTLRPHENKLTVRYSGGNKRKLSVGLSIVGDPKFIMLDEPTAGMDPVARRKLWKVLHLIRASGRTLVLTSHSMEECEALCTRIVIMAKGKILCLGSPQHLKSKYAQGHTVILRAQVDEQGKAQPLGEAKEFMIETFPKTQVFAVQEAYVHLQVPDTVPLSTLFSKLEHARQKYGFQFYTVQQTSLEQVFLMFMKDV</sequence>
<dbReference type="GO" id="GO:0016020">
    <property type="term" value="C:membrane"/>
    <property type="evidence" value="ECO:0007669"/>
    <property type="project" value="UniProtKB-SubCell"/>
</dbReference>
<evidence type="ECO:0000256" key="1">
    <source>
        <dbReference type="ARBA" id="ARBA00004141"/>
    </source>
</evidence>
<dbReference type="FunFam" id="3.40.50.300:FF:002470">
    <property type="entry name" value="ABC transporter, putative"/>
    <property type="match status" value="1"/>
</dbReference>
<comment type="subcellular location">
    <subcellularLocation>
        <location evidence="1">Membrane</location>
        <topology evidence="1">Multi-pass membrane protein</topology>
    </subcellularLocation>
</comment>
<dbReference type="CDD" id="cd03263">
    <property type="entry name" value="ABC_subfamily_A"/>
    <property type="match status" value="1"/>
</dbReference>
<dbReference type="AlphaFoldDB" id="A0AAV2HL46"/>
<evidence type="ECO:0000256" key="3">
    <source>
        <dbReference type="ARBA" id="ARBA00022989"/>
    </source>
</evidence>
<feature type="transmembrane region" description="Helical" evidence="5">
    <location>
        <begin position="280"/>
        <end position="305"/>
    </location>
</feature>
<dbReference type="GO" id="GO:0140359">
    <property type="term" value="F:ABC-type transporter activity"/>
    <property type="evidence" value="ECO:0007669"/>
    <property type="project" value="InterPro"/>
</dbReference>
<dbReference type="GO" id="GO:0005524">
    <property type="term" value="F:ATP binding"/>
    <property type="evidence" value="ECO:0007669"/>
    <property type="project" value="InterPro"/>
</dbReference>
<protein>
    <recommendedName>
        <fullName evidence="6">ABC transporter domain-containing protein</fullName>
    </recommendedName>
</protein>
<feature type="transmembrane region" description="Helical" evidence="5">
    <location>
        <begin position="311"/>
        <end position="333"/>
    </location>
</feature>
<comment type="caution">
    <text evidence="7">The sequence shown here is derived from an EMBL/GenBank/DDBJ whole genome shotgun (WGS) entry which is preliminary data.</text>
</comment>
<keyword evidence="8" id="KW-1185">Reference proteome</keyword>
<feature type="transmembrane region" description="Helical" evidence="5">
    <location>
        <begin position="345"/>
        <end position="372"/>
    </location>
</feature>
<evidence type="ECO:0000256" key="5">
    <source>
        <dbReference type="SAM" id="Phobius"/>
    </source>
</evidence>
<evidence type="ECO:0000256" key="4">
    <source>
        <dbReference type="ARBA" id="ARBA00023136"/>
    </source>
</evidence>
<dbReference type="InterPro" id="IPR003439">
    <property type="entry name" value="ABC_transporter-like_ATP-bd"/>
</dbReference>
<proteinExistence type="predicted"/>
<evidence type="ECO:0000313" key="7">
    <source>
        <dbReference type="EMBL" id="CAL1533594.1"/>
    </source>
</evidence>
<dbReference type="InterPro" id="IPR017871">
    <property type="entry name" value="ABC_transporter-like_CS"/>
</dbReference>
<feature type="transmembrane region" description="Helical" evidence="5">
    <location>
        <begin position="201"/>
        <end position="223"/>
    </location>
</feature>
<dbReference type="EMBL" id="CAXITT010000146">
    <property type="protein sequence ID" value="CAL1533594.1"/>
    <property type="molecule type" value="Genomic_DNA"/>
</dbReference>
<evidence type="ECO:0000313" key="8">
    <source>
        <dbReference type="Proteomes" id="UP001497497"/>
    </source>
</evidence>
<dbReference type="PANTHER" id="PTHR19229:SF250">
    <property type="entry name" value="ABC TRANSPORTER DOMAIN-CONTAINING PROTEIN-RELATED"/>
    <property type="match status" value="1"/>
</dbReference>
<name>A0AAV2HL46_LYMST</name>
<dbReference type="SUPFAM" id="SSF52540">
    <property type="entry name" value="P-loop containing nucleoside triphosphate hydrolases"/>
    <property type="match status" value="1"/>
</dbReference>
<dbReference type="Pfam" id="PF00005">
    <property type="entry name" value="ABC_tran"/>
    <property type="match status" value="1"/>
</dbReference>
<feature type="transmembrane region" description="Helical" evidence="5">
    <location>
        <begin position="32"/>
        <end position="50"/>
    </location>
</feature>
<feature type="transmembrane region" description="Helical" evidence="5">
    <location>
        <begin position="392"/>
        <end position="412"/>
    </location>
</feature>
<gene>
    <name evidence="7" type="ORF">GSLYS_00007554001</name>
</gene>